<keyword evidence="2" id="KW-0963">Cytoplasm</keyword>
<dbReference type="OrthoDB" id="14706at2"/>
<comment type="similarity">
    <text evidence="2">Belongs to the RbfA family.</text>
</comment>
<evidence type="ECO:0000313" key="4">
    <source>
        <dbReference type="Proteomes" id="UP000198405"/>
    </source>
</evidence>
<evidence type="ECO:0000256" key="1">
    <source>
        <dbReference type="ARBA" id="ARBA00022517"/>
    </source>
</evidence>
<dbReference type="InterPro" id="IPR015946">
    <property type="entry name" value="KH_dom-like_a/b"/>
</dbReference>
<name>A0A238ZMM0_9BACT</name>
<evidence type="ECO:0000313" key="3">
    <source>
        <dbReference type="EMBL" id="SNR84379.1"/>
    </source>
</evidence>
<accession>A0A238ZMM0</accession>
<dbReference type="Pfam" id="PF02033">
    <property type="entry name" value="RBFA"/>
    <property type="match status" value="1"/>
</dbReference>
<dbReference type="HAMAP" id="MF_00003">
    <property type="entry name" value="RbfA"/>
    <property type="match status" value="1"/>
</dbReference>
<organism evidence="3 4">
    <name type="scientific">Desulfurobacterium atlanticum</name>
    <dbReference type="NCBI Taxonomy" id="240169"/>
    <lineage>
        <taxon>Bacteria</taxon>
        <taxon>Pseudomonadati</taxon>
        <taxon>Aquificota</taxon>
        <taxon>Aquificia</taxon>
        <taxon>Desulfurobacteriales</taxon>
        <taxon>Desulfurobacteriaceae</taxon>
        <taxon>Desulfurobacterium</taxon>
    </lineage>
</organism>
<comment type="subunit">
    <text evidence="2">Monomer. Binds 30S ribosomal subunits, but not 50S ribosomal subunits or 70S ribosomes.</text>
</comment>
<dbReference type="AlphaFoldDB" id="A0A238ZMM0"/>
<dbReference type="GO" id="GO:0005829">
    <property type="term" value="C:cytosol"/>
    <property type="evidence" value="ECO:0007669"/>
    <property type="project" value="TreeGrafter"/>
</dbReference>
<comment type="function">
    <text evidence="2">One of several proteins that assist in the late maturation steps of the functional core of the 30S ribosomal subunit. Associates with free 30S ribosomal subunits (but not with 30S subunits that are part of 70S ribosomes or polysomes). Required for efficient processing of 16S rRNA. May interact with the 5'-terminal helix region of 16S rRNA.</text>
</comment>
<dbReference type="Proteomes" id="UP000198405">
    <property type="component" value="Unassembled WGS sequence"/>
</dbReference>
<dbReference type="GO" id="GO:0030490">
    <property type="term" value="P:maturation of SSU-rRNA"/>
    <property type="evidence" value="ECO:0007669"/>
    <property type="project" value="UniProtKB-UniRule"/>
</dbReference>
<keyword evidence="1 2" id="KW-0690">Ribosome biogenesis</keyword>
<dbReference type="SUPFAM" id="SSF89919">
    <property type="entry name" value="Ribosome-binding factor A, RbfA"/>
    <property type="match status" value="1"/>
</dbReference>
<dbReference type="PANTHER" id="PTHR33515:SF1">
    <property type="entry name" value="RIBOSOME-BINDING FACTOR A, CHLOROPLASTIC-RELATED"/>
    <property type="match status" value="1"/>
</dbReference>
<protein>
    <recommendedName>
        <fullName evidence="2">Ribosome-binding factor A</fullName>
    </recommendedName>
</protein>
<dbReference type="NCBIfam" id="TIGR00082">
    <property type="entry name" value="rbfA"/>
    <property type="match status" value="1"/>
</dbReference>
<dbReference type="GO" id="GO:0043024">
    <property type="term" value="F:ribosomal small subunit binding"/>
    <property type="evidence" value="ECO:0007669"/>
    <property type="project" value="TreeGrafter"/>
</dbReference>
<dbReference type="Gene3D" id="3.30.300.20">
    <property type="match status" value="1"/>
</dbReference>
<dbReference type="InterPro" id="IPR023799">
    <property type="entry name" value="RbfA_dom_sf"/>
</dbReference>
<dbReference type="EMBL" id="FZOB01000010">
    <property type="protein sequence ID" value="SNR84379.1"/>
    <property type="molecule type" value="Genomic_DNA"/>
</dbReference>
<dbReference type="PANTHER" id="PTHR33515">
    <property type="entry name" value="RIBOSOME-BINDING FACTOR A, CHLOROPLASTIC-RELATED"/>
    <property type="match status" value="1"/>
</dbReference>
<reference evidence="4" key="1">
    <citation type="submission" date="2017-06" db="EMBL/GenBank/DDBJ databases">
        <authorList>
            <person name="Varghese N."/>
            <person name="Submissions S."/>
        </authorList>
    </citation>
    <scope>NUCLEOTIDE SEQUENCE [LARGE SCALE GENOMIC DNA]</scope>
    <source>
        <strain evidence="4">DSM 15668</strain>
    </source>
</reference>
<dbReference type="RefSeq" id="WP_089323369.1">
    <property type="nucleotide sequence ID" value="NZ_FZOB01000010.1"/>
</dbReference>
<comment type="subcellular location">
    <subcellularLocation>
        <location evidence="2">Cytoplasm</location>
    </subcellularLocation>
</comment>
<evidence type="ECO:0000256" key="2">
    <source>
        <dbReference type="HAMAP-Rule" id="MF_00003"/>
    </source>
</evidence>
<gene>
    <name evidence="2" type="primary">rbfA</name>
    <name evidence="3" type="ORF">SAMN06265340_11012</name>
</gene>
<sequence>MKGRRKERVESLLKRELSNIITFEIDKPEGVNFITVSRIDLSKDGRKATVYISTLRREEAIKSVETLNKAAGYIHGLLGRRLRMKIVPRPEFKVALDSFTGE</sequence>
<proteinExistence type="inferred from homology"/>
<keyword evidence="4" id="KW-1185">Reference proteome</keyword>
<dbReference type="InterPro" id="IPR000238">
    <property type="entry name" value="RbfA"/>
</dbReference>